<keyword evidence="3" id="KW-1185">Reference proteome</keyword>
<evidence type="ECO:0000256" key="1">
    <source>
        <dbReference type="SAM" id="SignalP"/>
    </source>
</evidence>
<evidence type="ECO:0000313" key="3">
    <source>
        <dbReference type="Proteomes" id="UP000032232"/>
    </source>
</evidence>
<dbReference type="AlphaFoldDB" id="A0A0D1EJM8"/>
<dbReference type="RefSeq" id="WP_141134350.1">
    <property type="nucleotide sequence ID" value="NZ_FZPF01000007.1"/>
</dbReference>
<sequence>MMRRILSRPFAPVLALAGLLTSLAVAAPIYNAGGGAPRAVFLELPARLPEPEVALRADPLPSGRWRLTLAARHFRFTDICVLEAEAVPLGHAHIVHDGVKLAAAYAPIVDIGPLPPGRHRIEAVLRAQDHRAILGRGGLIKGAVVIEVPERAGGV</sequence>
<dbReference type="EMBL" id="JYFE01000020">
    <property type="protein sequence ID" value="KIT17191.1"/>
    <property type="molecule type" value="Genomic_DNA"/>
</dbReference>
<name>A0A0D1EJM8_9RHOB</name>
<gene>
    <name evidence="2" type="ORF">jaqu_09220</name>
</gene>
<dbReference type="STRING" id="935700.jaqu_09220"/>
<dbReference type="PATRIC" id="fig|935700.4.peg.964"/>
<feature type="signal peptide" evidence="1">
    <location>
        <begin position="1"/>
        <end position="26"/>
    </location>
</feature>
<organism evidence="2 3">
    <name type="scientific">Jannaschia aquimarina</name>
    <dbReference type="NCBI Taxonomy" id="935700"/>
    <lineage>
        <taxon>Bacteria</taxon>
        <taxon>Pseudomonadati</taxon>
        <taxon>Pseudomonadota</taxon>
        <taxon>Alphaproteobacteria</taxon>
        <taxon>Rhodobacterales</taxon>
        <taxon>Roseobacteraceae</taxon>
        <taxon>Jannaschia</taxon>
    </lineage>
</organism>
<reference evidence="2 3" key="1">
    <citation type="submission" date="2015-02" db="EMBL/GenBank/DDBJ databases">
        <title>Genome Sequence of Jannaschia aquimarina DSM28248, a member of the Roseobacter clade.</title>
        <authorList>
            <person name="Voget S."/>
            <person name="Daniel R."/>
        </authorList>
    </citation>
    <scope>NUCLEOTIDE SEQUENCE [LARGE SCALE GENOMIC DNA]</scope>
    <source>
        <strain evidence="2 3">GSW-M26</strain>
    </source>
</reference>
<dbReference type="OrthoDB" id="6385276at2"/>
<proteinExistence type="predicted"/>
<evidence type="ECO:0008006" key="4">
    <source>
        <dbReference type="Google" id="ProtNLM"/>
    </source>
</evidence>
<accession>A0A0D1EJM8</accession>
<comment type="caution">
    <text evidence="2">The sequence shown here is derived from an EMBL/GenBank/DDBJ whole genome shotgun (WGS) entry which is preliminary data.</text>
</comment>
<protein>
    <recommendedName>
        <fullName evidence="4">DUF4399 domain-containing protein</fullName>
    </recommendedName>
</protein>
<evidence type="ECO:0000313" key="2">
    <source>
        <dbReference type="EMBL" id="KIT17191.1"/>
    </source>
</evidence>
<keyword evidence="1" id="KW-0732">Signal</keyword>
<dbReference type="Proteomes" id="UP000032232">
    <property type="component" value="Unassembled WGS sequence"/>
</dbReference>
<feature type="chain" id="PRO_5002230038" description="DUF4399 domain-containing protein" evidence="1">
    <location>
        <begin position="27"/>
        <end position="155"/>
    </location>
</feature>